<dbReference type="GO" id="GO:0005737">
    <property type="term" value="C:cytoplasm"/>
    <property type="evidence" value="ECO:0007669"/>
    <property type="project" value="InterPro"/>
</dbReference>
<dbReference type="SUPFAM" id="SSF55681">
    <property type="entry name" value="Class II aaRS and biotin synthetases"/>
    <property type="match status" value="1"/>
</dbReference>
<proteinExistence type="predicted"/>
<dbReference type="CDD" id="cd00773">
    <property type="entry name" value="HisRS-like_core"/>
    <property type="match status" value="1"/>
</dbReference>
<organism evidence="2">
    <name type="scientific">marine sediment metagenome</name>
    <dbReference type="NCBI Taxonomy" id="412755"/>
    <lineage>
        <taxon>unclassified sequences</taxon>
        <taxon>metagenomes</taxon>
        <taxon>ecological metagenomes</taxon>
    </lineage>
</organism>
<dbReference type="InterPro" id="IPR006195">
    <property type="entry name" value="aa-tRNA-synth_II"/>
</dbReference>
<sequence>HHQFGVEAIGLKTPYQDAEVISLLHTFLKRLGITGLTLHLNSLGTKATREKYKEELKSYLKPHFNSLSEDSQRRFETNPFRILDSKAAEDRALLKEAPSLHDFLDEESNEHFEELCALLDAIGISYIKDCNLVRGLDYYNQTVFEITSKELGAQNSLGGGGRYDGLIKELGGPDLPAFGFGAGLERIIQTMLAQEANLFKPKAVSLCFVPLGEKWGCESLKNQNHDRQSAK</sequence>
<feature type="domain" description="Aminoacyl-transfer RNA synthetases class-II family profile" evidence="1">
    <location>
        <begin position="1"/>
        <end position="201"/>
    </location>
</feature>
<dbReference type="InterPro" id="IPR041715">
    <property type="entry name" value="HisRS-like_core"/>
</dbReference>
<dbReference type="EMBL" id="BART01006328">
    <property type="protein sequence ID" value="GAG61569.1"/>
    <property type="molecule type" value="Genomic_DNA"/>
</dbReference>
<evidence type="ECO:0000259" key="1">
    <source>
        <dbReference type="PROSITE" id="PS50862"/>
    </source>
</evidence>
<evidence type="ECO:0000313" key="2">
    <source>
        <dbReference type="EMBL" id="GAG61569.1"/>
    </source>
</evidence>
<dbReference type="PANTHER" id="PTHR43707">
    <property type="entry name" value="HISTIDYL-TRNA SYNTHETASE"/>
    <property type="match status" value="1"/>
</dbReference>
<dbReference type="Gene3D" id="3.30.930.10">
    <property type="entry name" value="Bira Bifunctional Protein, Domain 2"/>
    <property type="match status" value="1"/>
</dbReference>
<dbReference type="InterPro" id="IPR004516">
    <property type="entry name" value="HisRS/HisZ"/>
</dbReference>
<dbReference type="AlphaFoldDB" id="X0YXG6"/>
<reference evidence="2" key="1">
    <citation type="journal article" date="2014" name="Front. Microbiol.">
        <title>High frequency of phylogenetically diverse reductive dehalogenase-homologous genes in deep subseafloor sedimentary metagenomes.</title>
        <authorList>
            <person name="Kawai M."/>
            <person name="Futagami T."/>
            <person name="Toyoda A."/>
            <person name="Takaki Y."/>
            <person name="Nishi S."/>
            <person name="Hori S."/>
            <person name="Arai W."/>
            <person name="Tsubouchi T."/>
            <person name="Morono Y."/>
            <person name="Uchiyama I."/>
            <person name="Ito T."/>
            <person name="Fujiyama A."/>
            <person name="Inagaki F."/>
            <person name="Takami H."/>
        </authorList>
    </citation>
    <scope>NUCLEOTIDE SEQUENCE</scope>
    <source>
        <strain evidence="2">Expedition CK06-06</strain>
    </source>
</reference>
<comment type="caution">
    <text evidence="2">The sequence shown here is derived from an EMBL/GenBank/DDBJ whole genome shotgun (WGS) entry which is preliminary data.</text>
</comment>
<dbReference type="Pfam" id="PF13393">
    <property type="entry name" value="tRNA-synt_His"/>
    <property type="match status" value="1"/>
</dbReference>
<name>X0YXG6_9ZZZZ</name>
<protein>
    <recommendedName>
        <fullName evidence="1">Aminoacyl-transfer RNA synthetases class-II family profile domain-containing protein</fullName>
    </recommendedName>
</protein>
<dbReference type="GO" id="GO:0006427">
    <property type="term" value="P:histidyl-tRNA aminoacylation"/>
    <property type="evidence" value="ECO:0007669"/>
    <property type="project" value="TreeGrafter"/>
</dbReference>
<feature type="non-terminal residue" evidence="2">
    <location>
        <position position="1"/>
    </location>
</feature>
<gene>
    <name evidence="2" type="ORF">S01H4_14434</name>
</gene>
<accession>X0YXG6</accession>
<dbReference type="InterPro" id="IPR045864">
    <property type="entry name" value="aa-tRNA-synth_II/BPL/LPL"/>
</dbReference>
<dbReference type="GO" id="GO:0004821">
    <property type="term" value="F:histidine-tRNA ligase activity"/>
    <property type="evidence" value="ECO:0007669"/>
    <property type="project" value="TreeGrafter"/>
</dbReference>
<dbReference type="PROSITE" id="PS50862">
    <property type="entry name" value="AA_TRNA_LIGASE_II"/>
    <property type="match status" value="1"/>
</dbReference>
<dbReference type="PANTHER" id="PTHR43707:SF1">
    <property type="entry name" value="HISTIDINE--TRNA LIGASE, MITOCHONDRIAL-RELATED"/>
    <property type="match status" value="1"/>
</dbReference>